<protein>
    <submittedName>
        <fullName evidence="1">Uncharacterized protein</fullName>
    </submittedName>
</protein>
<reference evidence="2" key="1">
    <citation type="submission" date="2017-11" db="EMBL/GenBank/DDBJ databases">
        <title>Otitis media/interna in a cat caused by the recently described species Corynebacterium provencense.</title>
        <authorList>
            <person name="Kittl S."/>
            <person name="Brodard I."/>
            <person name="Rychener L."/>
            <person name="Jores J."/>
            <person name="Roosje P."/>
            <person name="Gobeli Brawand S."/>
        </authorList>
    </citation>
    <scope>NUCLEOTIDE SEQUENCE [LARGE SCALE GENOMIC DNA]</scope>
    <source>
        <strain evidence="2">17KM38</strain>
    </source>
</reference>
<dbReference type="KEGG" id="cpre:Csp1_23040"/>
<dbReference type="AlphaFoldDB" id="A0A2Z3YWX4"/>
<evidence type="ECO:0000313" key="1">
    <source>
        <dbReference type="EMBL" id="AWT27054.1"/>
    </source>
</evidence>
<dbReference type="EMBL" id="CP024988">
    <property type="protein sequence ID" value="AWT27054.1"/>
    <property type="molecule type" value="Genomic_DNA"/>
</dbReference>
<organism evidence="1 2">
    <name type="scientific">Corynebacterium provencense</name>
    <dbReference type="NCBI Taxonomy" id="1737425"/>
    <lineage>
        <taxon>Bacteria</taxon>
        <taxon>Bacillati</taxon>
        <taxon>Actinomycetota</taxon>
        <taxon>Actinomycetes</taxon>
        <taxon>Mycobacteriales</taxon>
        <taxon>Corynebacteriaceae</taxon>
        <taxon>Corynebacterium</taxon>
    </lineage>
</organism>
<name>A0A2Z3YWX4_9CORY</name>
<evidence type="ECO:0000313" key="2">
    <source>
        <dbReference type="Proteomes" id="UP000247696"/>
    </source>
</evidence>
<accession>A0A2Z3YWX4</accession>
<proteinExistence type="predicted"/>
<gene>
    <name evidence="1" type="ORF">Csp1_23040</name>
</gene>
<dbReference type="OrthoDB" id="2339540at2"/>
<dbReference type="Proteomes" id="UP000247696">
    <property type="component" value="Chromosome"/>
</dbReference>
<keyword evidence="2" id="KW-1185">Reference proteome</keyword>
<sequence>MRFWTIQKKIHIQQAVDGGLYVPDFRLSGTVGRDPRQKPLFDYLLRCFNTVNSCSVPGLVFTFLQAQGPEFGQIPDLKSFMSLMWKHEDVVKALWKYMNRPENVLVEMEVNEPFLNPLYIDFNDFCYLMEPRTVMPPYTEGEGAHLEDLLAKGQIQVSPLPSGIIQGHLPFIRREQIVATYPVFSL</sequence>